<evidence type="ECO:0000256" key="7">
    <source>
        <dbReference type="SAM" id="Coils"/>
    </source>
</evidence>
<dbReference type="GO" id="GO:0005634">
    <property type="term" value="C:nucleus"/>
    <property type="evidence" value="ECO:0007669"/>
    <property type="project" value="TreeGrafter"/>
</dbReference>
<dbReference type="EC" id="2.7.11.1" evidence="1"/>
<name>A0A9Q0L8C6_ANAIG</name>
<keyword evidence="10" id="KW-0396">Initiation factor</keyword>
<evidence type="ECO:0000259" key="9">
    <source>
        <dbReference type="PROSITE" id="PS50011"/>
    </source>
</evidence>
<evidence type="ECO:0000313" key="10">
    <source>
        <dbReference type="EMBL" id="KAJ5067968.1"/>
    </source>
</evidence>
<dbReference type="EMBL" id="JAPDFW010000123">
    <property type="protein sequence ID" value="KAJ5067968.1"/>
    <property type="molecule type" value="Genomic_DNA"/>
</dbReference>
<dbReference type="InterPro" id="IPR050339">
    <property type="entry name" value="CC_SR_Kinase"/>
</dbReference>
<evidence type="ECO:0000256" key="6">
    <source>
        <dbReference type="ARBA" id="ARBA00022840"/>
    </source>
</evidence>
<evidence type="ECO:0000256" key="1">
    <source>
        <dbReference type="ARBA" id="ARBA00012513"/>
    </source>
</evidence>
<dbReference type="SUPFAM" id="SSF56112">
    <property type="entry name" value="Protein kinase-like (PK-like)"/>
    <property type="match status" value="1"/>
</dbReference>
<feature type="compositionally biased region" description="Polar residues" evidence="8">
    <location>
        <begin position="310"/>
        <end position="320"/>
    </location>
</feature>
<dbReference type="PROSITE" id="PS50011">
    <property type="entry name" value="PROTEIN_KINASE_DOM"/>
    <property type="match status" value="1"/>
</dbReference>
<dbReference type="GO" id="GO:0005737">
    <property type="term" value="C:cytoplasm"/>
    <property type="evidence" value="ECO:0007669"/>
    <property type="project" value="TreeGrafter"/>
</dbReference>
<accession>A0A9Q0L8C6</accession>
<sequence>MQNHTFSTSIPPKQTIQLTTSSLKRQPSRNKFTNELFSQLFPQLQAKFNLREQDQHFLPSNIKIDLIRRFLFQSKSNLQTKDSFTTSQSLPNLFLNAELACIEAPMKKTKSLKPLETEIEKQFKDIPFFQNSSFQSAIEPKMQQSTTNLMQSNYENPLHYLKLNWYSSNFREICKIGEGPNGAIYSSKNVIDGKEYAIKKIPLVSQNLKEALEKVKKIATLSHPSIVRYYSTWLDFWEETVSFSRSSSINDLTQSESDSEILSNESDLFSSKSFNKSHQNSFNFPNDDHSTPKIRKNSRFSQENTDENDGNTQNSINNGLFTDDSNDVFYRQKIPKFSQNLLENLEDVEFIEDENKEVIFNQTENDKNKFKKKKIQKSKSRTKSNSRTKSKENHNFQETIFCNEDVEQNQKDQELTENVGIMIERFSEAFISRQHKVISEKKCDFVLFIQMEFCDFNNLASWNRINQVNGINFIAVKNVFQQILQGIEYCHQRKIAHFRLKPENIFVNPSRSNKVKISDFGISTGISYGEENWGMKNKYISPEQLENSQNCSQKSDVYSLGIILFELLYPFTSQEENKKLILKLRKTHKLPSNFIQKYPDISNLILEMTSSNPNSRPEISDILSKNLFGNIDKIHQMKKKLSRKEKKLQNLQKQILMLQNRLQQDTKF</sequence>
<dbReference type="PANTHER" id="PTHR11042:SF160">
    <property type="entry name" value="EUKARYOTIC TRANSLATION INITIATION FACTOR 2-ALPHA KINASE 1"/>
    <property type="match status" value="1"/>
</dbReference>
<keyword evidence="10" id="KW-0648">Protein biosynthesis</keyword>
<dbReference type="OrthoDB" id="341578at2759"/>
<dbReference type="PANTHER" id="PTHR11042">
    <property type="entry name" value="EUKARYOTIC TRANSLATION INITIATION FACTOR 2-ALPHA KINASE EIF2-ALPHA KINASE -RELATED"/>
    <property type="match status" value="1"/>
</dbReference>
<dbReference type="InterPro" id="IPR000719">
    <property type="entry name" value="Prot_kinase_dom"/>
</dbReference>
<keyword evidence="2" id="KW-0723">Serine/threonine-protein kinase</keyword>
<dbReference type="Gene3D" id="3.30.200.20">
    <property type="entry name" value="Phosphorylase Kinase, domain 1"/>
    <property type="match status" value="1"/>
</dbReference>
<feature type="region of interest" description="Disordered" evidence="8">
    <location>
        <begin position="369"/>
        <end position="394"/>
    </location>
</feature>
<evidence type="ECO:0000256" key="2">
    <source>
        <dbReference type="ARBA" id="ARBA00022527"/>
    </source>
</evidence>
<keyword evidence="6" id="KW-0067">ATP-binding</keyword>
<dbReference type="InterPro" id="IPR011009">
    <property type="entry name" value="Kinase-like_dom_sf"/>
</dbReference>
<evidence type="ECO:0000313" key="11">
    <source>
        <dbReference type="Proteomes" id="UP001149090"/>
    </source>
</evidence>
<feature type="coiled-coil region" evidence="7">
    <location>
        <begin position="631"/>
        <end position="661"/>
    </location>
</feature>
<reference evidence="10" key="1">
    <citation type="submission" date="2022-10" db="EMBL/GenBank/DDBJ databases">
        <title>Novel sulphate-reducing endosymbionts in the free-living metamonad Anaeramoeba.</title>
        <authorList>
            <person name="Jerlstrom-Hultqvist J."/>
            <person name="Cepicka I."/>
            <person name="Gallot-Lavallee L."/>
            <person name="Salas-Leiva D."/>
            <person name="Curtis B.A."/>
            <person name="Zahonova K."/>
            <person name="Pipaliya S."/>
            <person name="Dacks J."/>
            <person name="Roger A.J."/>
        </authorList>
    </citation>
    <scope>NUCLEOTIDE SEQUENCE</scope>
    <source>
        <strain evidence="10">BMAN</strain>
    </source>
</reference>
<keyword evidence="3" id="KW-0808">Transferase</keyword>
<keyword evidence="4" id="KW-0547">Nucleotide-binding</keyword>
<comment type="caution">
    <text evidence="10">The sequence shown here is derived from an EMBL/GenBank/DDBJ whole genome shotgun (WGS) entry which is preliminary data.</text>
</comment>
<dbReference type="Proteomes" id="UP001149090">
    <property type="component" value="Unassembled WGS sequence"/>
</dbReference>
<dbReference type="GO" id="GO:0003743">
    <property type="term" value="F:translation initiation factor activity"/>
    <property type="evidence" value="ECO:0007669"/>
    <property type="project" value="UniProtKB-KW"/>
</dbReference>
<dbReference type="Gene3D" id="1.10.510.10">
    <property type="entry name" value="Transferase(Phosphotransferase) domain 1"/>
    <property type="match status" value="1"/>
</dbReference>
<dbReference type="GO" id="GO:0005524">
    <property type="term" value="F:ATP binding"/>
    <property type="evidence" value="ECO:0007669"/>
    <property type="project" value="UniProtKB-KW"/>
</dbReference>
<feature type="region of interest" description="Disordered" evidence="8">
    <location>
        <begin position="300"/>
        <end position="320"/>
    </location>
</feature>
<evidence type="ECO:0000256" key="3">
    <source>
        <dbReference type="ARBA" id="ARBA00022679"/>
    </source>
</evidence>
<keyword evidence="5 10" id="KW-0418">Kinase</keyword>
<dbReference type="AlphaFoldDB" id="A0A9Q0L8C6"/>
<organism evidence="10 11">
    <name type="scientific">Anaeramoeba ignava</name>
    <name type="common">Anaerobic marine amoeba</name>
    <dbReference type="NCBI Taxonomy" id="1746090"/>
    <lineage>
        <taxon>Eukaryota</taxon>
        <taxon>Metamonada</taxon>
        <taxon>Anaeramoebidae</taxon>
        <taxon>Anaeramoeba</taxon>
    </lineage>
</organism>
<protein>
    <recommendedName>
        <fullName evidence="1">non-specific serine/threonine protein kinase</fullName>
        <ecNumber evidence="1">2.7.11.1</ecNumber>
    </recommendedName>
</protein>
<evidence type="ECO:0000256" key="5">
    <source>
        <dbReference type="ARBA" id="ARBA00022777"/>
    </source>
</evidence>
<keyword evidence="7" id="KW-0175">Coiled coil</keyword>
<dbReference type="GO" id="GO:0004694">
    <property type="term" value="F:eukaryotic translation initiation factor 2alpha kinase activity"/>
    <property type="evidence" value="ECO:0007669"/>
    <property type="project" value="TreeGrafter"/>
</dbReference>
<proteinExistence type="predicted"/>
<feature type="compositionally biased region" description="Basic residues" evidence="8">
    <location>
        <begin position="369"/>
        <end position="388"/>
    </location>
</feature>
<dbReference type="Pfam" id="PF00069">
    <property type="entry name" value="Pkinase"/>
    <property type="match status" value="1"/>
</dbReference>
<gene>
    <name evidence="10" type="ORF">M0811_12775</name>
</gene>
<feature type="domain" description="Protein kinase" evidence="9">
    <location>
        <begin position="170"/>
        <end position="628"/>
    </location>
</feature>
<evidence type="ECO:0000256" key="8">
    <source>
        <dbReference type="SAM" id="MobiDB-lite"/>
    </source>
</evidence>
<evidence type="ECO:0000256" key="4">
    <source>
        <dbReference type="ARBA" id="ARBA00022741"/>
    </source>
</evidence>
<keyword evidence="11" id="KW-1185">Reference proteome</keyword>